<evidence type="ECO:0000313" key="9">
    <source>
        <dbReference type="Proteomes" id="UP001597011"/>
    </source>
</evidence>
<evidence type="ECO:0000256" key="3">
    <source>
        <dbReference type="ARBA" id="ARBA00022448"/>
    </source>
</evidence>
<comment type="subcellular location">
    <subcellularLocation>
        <location evidence="1">Cell outer membrane</location>
    </subcellularLocation>
</comment>
<dbReference type="SUPFAM" id="SSF56954">
    <property type="entry name" value="Outer membrane efflux proteins (OEP)"/>
    <property type="match status" value="1"/>
</dbReference>
<accession>A0ABW3BS31</accession>
<dbReference type="InterPro" id="IPR003423">
    <property type="entry name" value="OMP_efflux"/>
</dbReference>
<evidence type="ECO:0000256" key="7">
    <source>
        <dbReference type="ARBA" id="ARBA00023237"/>
    </source>
</evidence>
<dbReference type="PANTHER" id="PTHR30026:SF5">
    <property type="entry name" value="ABC-TYPE EFFLUX SYSTEM SECRETIN COMPONENT"/>
    <property type="match status" value="1"/>
</dbReference>
<proteinExistence type="inferred from homology"/>
<evidence type="ECO:0000256" key="2">
    <source>
        <dbReference type="ARBA" id="ARBA00007613"/>
    </source>
</evidence>
<dbReference type="Proteomes" id="UP001597011">
    <property type="component" value="Unassembled WGS sequence"/>
</dbReference>
<evidence type="ECO:0000256" key="4">
    <source>
        <dbReference type="ARBA" id="ARBA00022452"/>
    </source>
</evidence>
<keyword evidence="6" id="KW-0472">Membrane</keyword>
<protein>
    <submittedName>
        <fullName evidence="8">TolC family protein</fullName>
    </submittedName>
</protein>
<dbReference type="Pfam" id="PF02321">
    <property type="entry name" value="OEP"/>
    <property type="match status" value="2"/>
</dbReference>
<evidence type="ECO:0000256" key="1">
    <source>
        <dbReference type="ARBA" id="ARBA00004442"/>
    </source>
</evidence>
<organism evidence="8 9">
    <name type="scientific">Mariniflexile aquimaris</name>
    <dbReference type="NCBI Taxonomy" id="881009"/>
    <lineage>
        <taxon>Bacteria</taxon>
        <taxon>Pseudomonadati</taxon>
        <taxon>Bacteroidota</taxon>
        <taxon>Flavobacteriia</taxon>
        <taxon>Flavobacteriales</taxon>
        <taxon>Flavobacteriaceae</taxon>
        <taxon>Mariniflexile</taxon>
    </lineage>
</organism>
<sequence length="459" mass="51781">MTLYNSHISTSKSNLIIVILFLSINILSAQEITLQDAHNIMLQNNGHIKASLFEVSEKQEEQKAAKGLRYPTLSASATYLRLENDITMDLNSTRNMVGGLLSISDPASVLGDWNFTLQEKDLSFGVVELSMPLFAGGKINNYNKATKIKVDLAKNASQLTEDELTIKLIDYYFKLKLAKELEHVRQQVYETVLLHYNQATKFYENGIIPEVETLNAKVALSNAETELKAAQKDVALATTALENTIGITNISQISTNFNKPSIINSFEEFKTDVLTGNTQLKTIEKNHELAEIGVKLEKSHLYPSIGVFSNYIPYTDNLPLAENTKWMVGIGAKWEIFNGFQTEHKIKASKFKINQVEAIEKQAKLDLTTYSEKLFNTMQKELEQYESLDTNESYAQRLKFMRTRAFEEGTGTSIDVVDATLKLSEIQLKKIKALYEYNVAYGELMVLSGKTDTLLNQYQ</sequence>
<name>A0ABW3BS31_9FLAO</name>
<keyword evidence="5" id="KW-0812">Transmembrane</keyword>
<dbReference type="PANTHER" id="PTHR30026">
    <property type="entry name" value="OUTER MEMBRANE PROTEIN TOLC"/>
    <property type="match status" value="1"/>
</dbReference>
<comment type="similarity">
    <text evidence="2">Belongs to the outer membrane factor (OMF) (TC 1.B.17) family.</text>
</comment>
<dbReference type="Gene3D" id="1.20.1600.10">
    <property type="entry name" value="Outer membrane efflux proteins (OEP)"/>
    <property type="match status" value="1"/>
</dbReference>
<gene>
    <name evidence="8" type="ORF">ACFQ0I_08030</name>
</gene>
<dbReference type="EMBL" id="JBHTIB010000012">
    <property type="protein sequence ID" value="MFD0835706.1"/>
    <property type="molecule type" value="Genomic_DNA"/>
</dbReference>
<dbReference type="InterPro" id="IPR051906">
    <property type="entry name" value="TolC-like"/>
</dbReference>
<keyword evidence="3" id="KW-0813">Transport</keyword>
<evidence type="ECO:0000256" key="6">
    <source>
        <dbReference type="ARBA" id="ARBA00023136"/>
    </source>
</evidence>
<keyword evidence="4" id="KW-1134">Transmembrane beta strand</keyword>
<evidence type="ECO:0000313" key="8">
    <source>
        <dbReference type="EMBL" id="MFD0835706.1"/>
    </source>
</evidence>
<reference evidence="9" key="1">
    <citation type="journal article" date="2019" name="Int. J. Syst. Evol. Microbiol.">
        <title>The Global Catalogue of Microorganisms (GCM) 10K type strain sequencing project: providing services to taxonomists for standard genome sequencing and annotation.</title>
        <authorList>
            <consortium name="The Broad Institute Genomics Platform"/>
            <consortium name="The Broad Institute Genome Sequencing Center for Infectious Disease"/>
            <person name="Wu L."/>
            <person name="Ma J."/>
        </authorList>
    </citation>
    <scope>NUCLEOTIDE SEQUENCE [LARGE SCALE GENOMIC DNA]</scope>
    <source>
        <strain evidence="9">CCUG 60529</strain>
    </source>
</reference>
<comment type="caution">
    <text evidence="8">The sequence shown here is derived from an EMBL/GenBank/DDBJ whole genome shotgun (WGS) entry which is preliminary data.</text>
</comment>
<keyword evidence="7" id="KW-0998">Cell outer membrane</keyword>
<evidence type="ECO:0000256" key="5">
    <source>
        <dbReference type="ARBA" id="ARBA00022692"/>
    </source>
</evidence>
<dbReference type="RefSeq" id="WP_379941082.1">
    <property type="nucleotide sequence ID" value="NZ_JBHTIB010000012.1"/>
</dbReference>
<keyword evidence="9" id="KW-1185">Reference proteome</keyword>